<evidence type="ECO:0000313" key="3">
    <source>
        <dbReference type="Proteomes" id="UP000469559"/>
    </source>
</evidence>
<accession>A0A8T9BDD7</accession>
<organism evidence="2 3">
    <name type="scientific">Lachnellula arida</name>
    <dbReference type="NCBI Taxonomy" id="1316785"/>
    <lineage>
        <taxon>Eukaryota</taxon>
        <taxon>Fungi</taxon>
        <taxon>Dikarya</taxon>
        <taxon>Ascomycota</taxon>
        <taxon>Pezizomycotina</taxon>
        <taxon>Leotiomycetes</taxon>
        <taxon>Helotiales</taxon>
        <taxon>Lachnaceae</taxon>
        <taxon>Lachnellula</taxon>
    </lineage>
</organism>
<gene>
    <name evidence="2" type="ORF">LARI1_G004605</name>
</gene>
<proteinExistence type="predicted"/>
<evidence type="ECO:0000313" key="2">
    <source>
        <dbReference type="EMBL" id="TVY17715.1"/>
    </source>
</evidence>
<protein>
    <submittedName>
        <fullName evidence="2">Uncharacterized protein</fullName>
    </submittedName>
</protein>
<reference evidence="2 3" key="1">
    <citation type="submission" date="2018-05" db="EMBL/GenBank/DDBJ databases">
        <title>Whole genome sequencing for identification of molecular markers to develop diagnostic detection tools for the regulated plant pathogen Lachnellula willkommii.</title>
        <authorList>
            <person name="Giroux E."/>
            <person name="Bilodeau G."/>
        </authorList>
    </citation>
    <scope>NUCLEOTIDE SEQUENCE [LARGE SCALE GENOMIC DNA]</scope>
    <source>
        <strain evidence="2 3">CBS 203.66</strain>
    </source>
</reference>
<dbReference type="Proteomes" id="UP000469559">
    <property type="component" value="Unassembled WGS sequence"/>
</dbReference>
<dbReference type="EMBL" id="QGMF01000229">
    <property type="protein sequence ID" value="TVY17715.1"/>
    <property type="molecule type" value="Genomic_DNA"/>
</dbReference>
<feature type="region of interest" description="Disordered" evidence="1">
    <location>
        <begin position="36"/>
        <end position="77"/>
    </location>
</feature>
<keyword evidence="3" id="KW-1185">Reference proteome</keyword>
<name>A0A8T9BDD7_9HELO</name>
<dbReference type="OrthoDB" id="2131339at2759"/>
<dbReference type="AlphaFoldDB" id="A0A8T9BDD7"/>
<feature type="compositionally biased region" description="Basic and acidic residues" evidence="1">
    <location>
        <begin position="57"/>
        <end position="77"/>
    </location>
</feature>
<evidence type="ECO:0000256" key="1">
    <source>
        <dbReference type="SAM" id="MobiDB-lite"/>
    </source>
</evidence>
<comment type="caution">
    <text evidence="2">The sequence shown here is derived from an EMBL/GenBank/DDBJ whole genome shotgun (WGS) entry which is preliminary data.</text>
</comment>
<sequence length="77" mass="8705">MEEIPKYGISSEYSEVMTSKTTYYLPQDVKTWLATSDSTTSGWAKEDGNGGASGETVGHESEREEDHWNPEEESRER</sequence>